<gene>
    <name evidence="1" type="ORF">GGX14DRAFT_314326</name>
</gene>
<name>A0AAD6V479_9AGAR</name>
<feature type="non-terminal residue" evidence="1">
    <location>
        <position position="1"/>
    </location>
</feature>
<evidence type="ECO:0000313" key="1">
    <source>
        <dbReference type="EMBL" id="KAJ7202325.1"/>
    </source>
</evidence>
<keyword evidence="2" id="KW-1185">Reference proteome</keyword>
<reference evidence="1" key="1">
    <citation type="submission" date="2023-03" db="EMBL/GenBank/DDBJ databases">
        <title>Massive genome expansion in bonnet fungi (Mycena s.s.) driven by repeated elements and novel gene families across ecological guilds.</title>
        <authorList>
            <consortium name="Lawrence Berkeley National Laboratory"/>
            <person name="Harder C.B."/>
            <person name="Miyauchi S."/>
            <person name="Viragh M."/>
            <person name="Kuo A."/>
            <person name="Thoen E."/>
            <person name="Andreopoulos B."/>
            <person name="Lu D."/>
            <person name="Skrede I."/>
            <person name="Drula E."/>
            <person name="Henrissat B."/>
            <person name="Morin E."/>
            <person name="Kohler A."/>
            <person name="Barry K."/>
            <person name="LaButti K."/>
            <person name="Morin E."/>
            <person name="Salamov A."/>
            <person name="Lipzen A."/>
            <person name="Mereny Z."/>
            <person name="Hegedus B."/>
            <person name="Baldrian P."/>
            <person name="Stursova M."/>
            <person name="Weitz H."/>
            <person name="Taylor A."/>
            <person name="Grigoriev I.V."/>
            <person name="Nagy L.G."/>
            <person name="Martin F."/>
            <person name="Kauserud H."/>
        </authorList>
    </citation>
    <scope>NUCLEOTIDE SEQUENCE</scope>
    <source>
        <strain evidence="1">9144</strain>
    </source>
</reference>
<accession>A0AAD6V479</accession>
<comment type="caution">
    <text evidence="1">The sequence shown here is derived from an EMBL/GenBank/DDBJ whole genome shotgun (WGS) entry which is preliminary data.</text>
</comment>
<evidence type="ECO:0000313" key="2">
    <source>
        <dbReference type="Proteomes" id="UP001219525"/>
    </source>
</evidence>
<dbReference type="AlphaFoldDB" id="A0AAD6V479"/>
<sequence>DLALKVLRNASLPTPEYARKARRLMVKLAEASERFPSSLSIIGVTNRSEHPKFHGGFGDIFPASY</sequence>
<dbReference type="EMBL" id="JARJCW010000055">
    <property type="protein sequence ID" value="KAJ7202325.1"/>
    <property type="molecule type" value="Genomic_DNA"/>
</dbReference>
<dbReference type="Proteomes" id="UP001219525">
    <property type="component" value="Unassembled WGS sequence"/>
</dbReference>
<protein>
    <submittedName>
        <fullName evidence="1">Uncharacterized protein</fullName>
    </submittedName>
</protein>
<organism evidence="1 2">
    <name type="scientific">Mycena pura</name>
    <dbReference type="NCBI Taxonomy" id="153505"/>
    <lineage>
        <taxon>Eukaryota</taxon>
        <taxon>Fungi</taxon>
        <taxon>Dikarya</taxon>
        <taxon>Basidiomycota</taxon>
        <taxon>Agaricomycotina</taxon>
        <taxon>Agaricomycetes</taxon>
        <taxon>Agaricomycetidae</taxon>
        <taxon>Agaricales</taxon>
        <taxon>Marasmiineae</taxon>
        <taxon>Mycenaceae</taxon>
        <taxon>Mycena</taxon>
    </lineage>
</organism>
<proteinExistence type="predicted"/>
<feature type="non-terminal residue" evidence="1">
    <location>
        <position position="65"/>
    </location>
</feature>